<dbReference type="AlphaFoldDB" id="A0A2P8H9W4"/>
<name>A0A2P8H9W4_9BACI</name>
<dbReference type="EMBL" id="PYAV01000012">
    <property type="protein sequence ID" value="PSL42991.1"/>
    <property type="molecule type" value="Genomic_DNA"/>
</dbReference>
<dbReference type="InterPro" id="IPR002725">
    <property type="entry name" value="YgjP-like_metallopeptidase"/>
</dbReference>
<dbReference type="InterPro" id="IPR053136">
    <property type="entry name" value="UTP_pyrophosphatase-like"/>
</dbReference>
<reference evidence="2 3" key="1">
    <citation type="submission" date="2018-03" db="EMBL/GenBank/DDBJ databases">
        <title>Genomic Encyclopedia of Type Strains, Phase III (KMG-III): the genomes of soil and plant-associated and newly described type strains.</title>
        <authorList>
            <person name="Whitman W."/>
        </authorList>
    </citation>
    <scope>NUCLEOTIDE SEQUENCE [LARGE SCALE GENOMIC DNA]</scope>
    <source>
        <strain evidence="2 3">CGMCC 1.07653</strain>
    </source>
</reference>
<organism evidence="2 3">
    <name type="scientific">Salsuginibacillus halophilus</name>
    <dbReference type="NCBI Taxonomy" id="517424"/>
    <lineage>
        <taxon>Bacteria</taxon>
        <taxon>Bacillati</taxon>
        <taxon>Bacillota</taxon>
        <taxon>Bacilli</taxon>
        <taxon>Bacillales</taxon>
        <taxon>Bacillaceae</taxon>
        <taxon>Salsuginibacillus</taxon>
    </lineage>
</organism>
<gene>
    <name evidence="2" type="ORF">B0H94_11274</name>
</gene>
<proteinExistence type="predicted"/>
<evidence type="ECO:0000313" key="2">
    <source>
        <dbReference type="EMBL" id="PSL42991.1"/>
    </source>
</evidence>
<feature type="domain" description="YgjP-like metallopeptidase" evidence="1">
    <location>
        <begin position="23"/>
        <end position="234"/>
    </location>
</feature>
<evidence type="ECO:0000259" key="1">
    <source>
        <dbReference type="Pfam" id="PF01863"/>
    </source>
</evidence>
<dbReference type="PANTHER" id="PTHR30399">
    <property type="entry name" value="UNCHARACTERIZED PROTEIN YGJP"/>
    <property type="match status" value="1"/>
</dbReference>
<comment type="caution">
    <text evidence="2">The sequence shown here is derived from an EMBL/GenBank/DDBJ whole genome shotgun (WGS) entry which is preliminary data.</text>
</comment>
<dbReference type="Gene3D" id="3.30.2010.10">
    <property type="entry name" value="Metalloproteases ('zincins'), catalytic domain"/>
    <property type="match status" value="1"/>
</dbReference>
<keyword evidence="3" id="KW-1185">Reference proteome</keyword>
<accession>A0A2P8H9W4</accession>
<dbReference type="Pfam" id="PF01863">
    <property type="entry name" value="YgjP-like"/>
    <property type="match status" value="1"/>
</dbReference>
<dbReference type="RefSeq" id="WP_106589526.1">
    <property type="nucleotide sequence ID" value="NZ_PYAV01000012.1"/>
</dbReference>
<dbReference type="OrthoDB" id="9811177at2"/>
<dbReference type="PANTHER" id="PTHR30399:SF1">
    <property type="entry name" value="UTP PYROPHOSPHATASE"/>
    <property type="match status" value="1"/>
</dbReference>
<dbReference type="Proteomes" id="UP000242310">
    <property type="component" value="Unassembled WGS sequence"/>
</dbReference>
<dbReference type="CDD" id="cd07344">
    <property type="entry name" value="M48_yhfN_like"/>
    <property type="match status" value="1"/>
</dbReference>
<sequence>MPTLQYGTTEIQYCCFVQSERKDIKIAVDLVNGVVVYTPDHVAEDQLNQVLHQKAPWITQKLEELNEVQTAVAPKEFVSGEKLPYLGRHYRLKVLKEPVQRASIQLKQGRFIAEVPQTWTQNQIEEALESKLITWYRHHGCKKVQARANYYQSLLGVTAQSLQLKTQDKRWGTCTSNGDIYINWRIVMAPMHVVDYVIVHELAHLLVPEHSEKFWQLVKSILPEYETSKEWLRVHGMELHSIG</sequence>
<evidence type="ECO:0000313" key="3">
    <source>
        <dbReference type="Proteomes" id="UP000242310"/>
    </source>
</evidence>
<protein>
    <recommendedName>
        <fullName evidence="1">YgjP-like metallopeptidase domain-containing protein</fullName>
    </recommendedName>
</protein>